<dbReference type="SUPFAM" id="SSF52833">
    <property type="entry name" value="Thioredoxin-like"/>
    <property type="match status" value="1"/>
</dbReference>
<organism evidence="2 3">
    <name type="scientific">Solirubrobacter ginsenosidimutans</name>
    <dbReference type="NCBI Taxonomy" id="490573"/>
    <lineage>
        <taxon>Bacteria</taxon>
        <taxon>Bacillati</taxon>
        <taxon>Actinomycetota</taxon>
        <taxon>Thermoleophilia</taxon>
        <taxon>Solirubrobacterales</taxon>
        <taxon>Solirubrobacteraceae</taxon>
        <taxon>Solirubrobacter</taxon>
    </lineage>
</organism>
<dbReference type="GO" id="GO:0016209">
    <property type="term" value="F:antioxidant activity"/>
    <property type="evidence" value="ECO:0007669"/>
    <property type="project" value="InterPro"/>
</dbReference>
<accession>A0A9X3S325</accession>
<dbReference type="Gene3D" id="3.40.30.10">
    <property type="entry name" value="Glutaredoxin"/>
    <property type="match status" value="1"/>
</dbReference>
<sequence>MPNTLVPGSHFPDCALTDHAGNRRTLAELVAGDPAVLHFYRGWWCPKEQAFFRRLVAFQDEVEVAYSRVISVSVDPPEVSAAFRAGLGARWTFLSDADRSVQAQLGLRETTDTVHDPYVPAVFTLFPDLTIHNAYNGYWFWGRPTLEELRGDLRSIQRSIRTDWEAPTA</sequence>
<dbReference type="GO" id="GO:0016491">
    <property type="term" value="F:oxidoreductase activity"/>
    <property type="evidence" value="ECO:0007669"/>
    <property type="project" value="InterPro"/>
</dbReference>
<proteinExistence type="predicted"/>
<gene>
    <name evidence="2" type="ORF">OM076_15440</name>
</gene>
<comment type="caution">
    <text evidence="2">The sequence shown here is derived from an EMBL/GenBank/DDBJ whole genome shotgun (WGS) entry which is preliminary data.</text>
</comment>
<dbReference type="RefSeq" id="WP_270040887.1">
    <property type="nucleotide sequence ID" value="NZ_JAPDOD010000013.1"/>
</dbReference>
<dbReference type="AlphaFoldDB" id="A0A9X3S325"/>
<evidence type="ECO:0000313" key="3">
    <source>
        <dbReference type="Proteomes" id="UP001149140"/>
    </source>
</evidence>
<dbReference type="InterPro" id="IPR013766">
    <property type="entry name" value="Thioredoxin_domain"/>
</dbReference>
<feature type="domain" description="Thioredoxin" evidence="1">
    <location>
        <begin position="5"/>
        <end position="158"/>
    </location>
</feature>
<name>A0A9X3S325_9ACTN</name>
<dbReference type="PROSITE" id="PS51352">
    <property type="entry name" value="THIOREDOXIN_2"/>
    <property type="match status" value="1"/>
</dbReference>
<protein>
    <submittedName>
        <fullName evidence="2">Redoxin domain-containing protein</fullName>
    </submittedName>
</protein>
<dbReference type="Proteomes" id="UP001149140">
    <property type="component" value="Unassembled WGS sequence"/>
</dbReference>
<dbReference type="EMBL" id="JAPDOD010000013">
    <property type="protein sequence ID" value="MDA0161671.1"/>
    <property type="molecule type" value="Genomic_DNA"/>
</dbReference>
<dbReference type="InterPro" id="IPR000866">
    <property type="entry name" value="AhpC/TSA"/>
</dbReference>
<keyword evidence="3" id="KW-1185">Reference proteome</keyword>
<dbReference type="InterPro" id="IPR036249">
    <property type="entry name" value="Thioredoxin-like_sf"/>
</dbReference>
<evidence type="ECO:0000313" key="2">
    <source>
        <dbReference type="EMBL" id="MDA0161671.1"/>
    </source>
</evidence>
<evidence type="ECO:0000259" key="1">
    <source>
        <dbReference type="PROSITE" id="PS51352"/>
    </source>
</evidence>
<reference evidence="2" key="1">
    <citation type="submission" date="2022-10" db="EMBL/GenBank/DDBJ databases">
        <title>The WGS of Solirubrobacter ginsenosidimutans DSM 21036.</title>
        <authorList>
            <person name="Jiang Z."/>
        </authorList>
    </citation>
    <scope>NUCLEOTIDE SEQUENCE</scope>
    <source>
        <strain evidence="2">DSM 21036</strain>
    </source>
</reference>
<dbReference type="Pfam" id="PF00578">
    <property type="entry name" value="AhpC-TSA"/>
    <property type="match status" value="1"/>
</dbReference>